<evidence type="ECO:0000313" key="1">
    <source>
        <dbReference type="EMBL" id="CAD9595899.1"/>
    </source>
</evidence>
<organism evidence="1">
    <name type="scientific">Skeletonema marinoi</name>
    <dbReference type="NCBI Taxonomy" id="267567"/>
    <lineage>
        <taxon>Eukaryota</taxon>
        <taxon>Sar</taxon>
        <taxon>Stramenopiles</taxon>
        <taxon>Ochrophyta</taxon>
        <taxon>Bacillariophyta</taxon>
        <taxon>Coscinodiscophyceae</taxon>
        <taxon>Thalassiosirophycidae</taxon>
        <taxon>Thalassiosirales</taxon>
        <taxon>Skeletonemataceae</taxon>
        <taxon>Skeletonema</taxon>
        <taxon>Skeletonema marinoi-dohrnii complex</taxon>
    </lineage>
</organism>
<protein>
    <submittedName>
        <fullName evidence="1">Uncharacterized protein</fullName>
    </submittedName>
</protein>
<name>A0A7S2L5W9_9STRA</name>
<gene>
    <name evidence="1" type="ORF">SMAR0320_LOCUS8667</name>
</gene>
<dbReference type="EMBL" id="HBGZ01012143">
    <property type="protein sequence ID" value="CAD9595899.1"/>
    <property type="molecule type" value="Transcribed_RNA"/>
</dbReference>
<reference evidence="1" key="1">
    <citation type="submission" date="2021-01" db="EMBL/GenBank/DDBJ databases">
        <authorList>
            <person name="Corre E."/>
            <person name="Pelletier E."/>
            <person name="Niang G."/>
            <person name="Scheremetjew M."/>
            <person name="Finn R."/>
            <person name="Kale V."/>
            <person name="Holt S."/>
            <person name="Cochrane G."/>
            <person name="Meng A."/>
            <person name="Brown T."/>
            <person name="Cohen L."/>
        </authorList>
    </citation>
    <scope>NUCLEOTIDE SEQUENCE</scope>
    <source>
        <strain evidence="1">SM1012Den-03</strain>
    </source>
</reference>
<sequence length="106" mass="11934">MKSTIIKVRNNRSDLDDSVHSPCIRFHTIEWTTATENDTTARYLRQIVHGKTSAASRSTWANCIENHFNELNHFSPVVPPSNHIICHLSATTDPATASKSVHFSDF</sequence>
<proteinExistence type="predicted"/>
<accession>A0A7S2L5W9</accession>
<dbReference type="AlphaFoldDB" id="A0A7S2L5W9"/>